<dbReference type="HOGENOM" id="CLU_189285_0_0_6"/>
<dbReference type="RefSeq" id="WP_038224175.1">
    <property type="nucleotide sequence ID" value="NZ_CAWLWD010000181.1"/>
</dbReference>
<reference evidence="2" key="1">
    <citation type="submission" date="2013-07" db="EMBL/GenBank/DDBJ databases">
        <title>Sub-species coevolution in mutualistic symbiosis.</title>
        <authorList>
            <person name="Murfin K."/>
            <person name="Klassen J."/>
            <person name="Lee M."/>
            <person name="Forst S."/>
            <person name="Stock P."/>
            <person name="Goodrich-Blair H."/>
        </authorList>
    </citation>
    <scope>NUCLEOTIDE SEQUENCE [LARGE SCALE GENOMIC DNA]</scope>
    <source>
        <strain evidence="2">Feltiae Moldova</strain>
    </source>
</reference>
<sequence length="67" mass="7047">MLNLKISIFVLSLIIAGVVGGAGTTLVIHMAGLGTKATDCEQISHEKGLRQQHRGGVTINTGRDKGY</sequence>
<name>A0A077NSD8_XENBV</name>
<comment type="caution">
    <text evidence="2">The sequence shown here is derived from an EMBL/GenBank/DDBJ whole genome shotgun (WGS) entry which is preliminary data.</text>
</comment>
<evidence type="ECO:0000313" key="2">
    <source>
        <dbReference type="EMBL" id="CDH01448.1"/>
    </source>
</evidence>
<keyword evidence="1" id="KW-0812">Transmembrane</keyword>
<gene>
    <name evidence="2" type="ORF">XBFM1_2150026</name>
</gene>
<keyword evidence="1" id="KW-1133">Transmembrane helix</keyword>
<dbReference type="Proteomes" id="UP000028487">
    <property type="component" value="Unassembled WGS sequence"/>
</dbReference>
<dbReference type="AlphaFoldDB" id="A0A077NSD8"/>
<keyword evidence="1" id="KW-0472">Membrane</keyword>
<feature type="transmembrane region" description="Helical" evidence="1">
    <location>
        <begin position="6"/>
        <end position="28"/>
    </location>
</feature>
<dbReference type="EMBL" id="CBSV010000130">
    <property type="protein sequence ID" value="CDH01448.1"/>
    <property type="molecule type" value="Genomic_DNA"/>
</dbReference>
<proteinExistence type="predicted"/>
<accession>A0A077NSD8</accession>
<evidence type="ECO:0000256" key="1">
    <source>
        <dbReference type="SAM" id="Phobius"/>
    </source>
</evidence>
<protein>
    <submittedName>
        <fullName evidence="2">Uncharacterized protein</fullName>
    </submittedName>
</protein>
<organism evidence="2">
    <name type="scientific">Xenorhabdus bovienii str. feltiae Moldova</name>
    <dbReference type="NCBI Taxonomy" id="1398200"/>
    <lineage>
        <taxon>Bacteria</taxon>
        <taxon>Pseudomonadati</taxon>
        <taxon>Pseudomonadota</taxon>
        <taxon>Gammaproteobacteria</taxon>
        <taxon>Enterobacterales</taxon>
        <taxon>Morganellaceae</taxon>
        <taxon>Xenorhabdus</taxon>
    </lineage>
</organism>